<feature type="domain" description="Gamma-glutamylcyclotransferase AIG2-like" evidence="1">
    <location>
        <begin position="14"/>
        <end position="139"/>
    </location>
</feature>
<evidence type="ECO:0000313" key="2">
    <source>
        <dbReference type="EMBL" id="GHC11737.1"/>
    </source>
</evidence>
<evidence type="ECO:0000259" key="1">
    <source>
        <dbReference type="Pfam" id="PF06094"/>
    </source>
</evidence>
<sequence>MLLHAMSSKSQPRVFVYGTLKPGGYYWHRFCEGRVSNILKAKVKGSLFALPLGYPALVTGDGWVQGYLLTLYDEAVLAGFDMLEDYDPDRCSSENEYERVEVSVYFEDGQAAGSAWAYVMELDRVNQQQGVIIANGDWDVDDPDTLPSLC</sequence>
<evidence type="ECO:0000313" key="3">
    <source>
        <dbReference type="Proteomes" id="UP000642829"/>
    </source>
</evidence>
<reference evidence="2" key="1">
    <citation type="journal article" date="2014" name="Int. J. Syst. Evol. Microbiol.">
        <title>Complete genome sequence of Corynebacterium casei LMG S-19264T (=DSM 44701T), isolated from a smear-ripened cheese.</title>
        <authorList>
            <consortium name="US DOE Joint Genome Institute (JGI-PGF)"/>
            <person name="Walter F."/>
            <person name="Albersmeier A."/>
            <person name="Kalinowski J."/>
            <person name="Ruckert C."/>
        </authorList>
    </citation>
    <scope>NUCLEOTIDE SEQUENCE</scope>
    <source>
        <strain evidence="2">KCTC 12870</strain>
    </source>
</reference>
<dbReference type="Pfam" id="PF06094">
    <property type="entry name" value="GGACT"/>
    <property type="match status" value="1"/>
</dbReference>
<name>A0A8J3GFI1_9BACT</name>
<gene>
    <name evidence="2" type="ORF">GCM10007047_31320</name>
</gene>
<dbReference type="CDD" id="cd06661">
    <property type="entry name" value="GGCT_like"/>
    <property type="match status" value="1"/>
</dbReference>
<dbReference type="AlphaFoldDB" id="A0A8J3GFI1"/>
<dbReference type="EMBL" id="BMXG01000026">
    <property type="protein sequence ID" value="GHC11737.1"/>
    <property type="molecule type" value="Genomic_DNA"/>
</dbReference>
<dbReference type="InterPro" id="IPR009288">
    <property type="entry name" value="AIG2-like_dom"/>
</dbReference>
<organism evidence="2 3">
    <name type="scientific">Cerasicoccus arenae</name>
    <dbReference type="NCBI Taxonomy" id="424488"/>
    <lineage>
        <taxon>Bacteria</taxon>
        <taxon>Pseudomonadati</taxon>
        <taxon>Verrucomicrobiota</taxon>
        <taxon>Opitutia</taxon>
        <taxon>Puniceicoccales</taxon>
        <taxon>Cerasicoccaceae</taxon>
        <taxon>Cerasicoccus</taxon>
    </lineage>
</organism>
<reference evidence="2" key="2">
    <citation type="submission" date="2020-09" db="EMBL/GenBank/DDBJ databases">
        <authorList>
            <person name="Sun Q."/>
            <person name="Kim S."/>
        </authorList>
    </citation>
    <scope>NUCLEOTIDE SEQUENCE</scope>
    <source>
        <strain evidence="2">KCTC 12870</strain>
    </source>
</reference>
<dbReference type="Proteomes" id="UP000642829">
    <property type="component" value="Unassembled WGS sequence"/>
</dbReference>
<accession>A0A8J3GFI1</accession>
<dbReference type="InterPro" id="IPR036568">
    <property type="entry name" value="GGCT-like_sf"/>
</dbReference>
<keyword evidence="3" id="KW-1185">Reference proteome</keyword>
<dbReference type="SUPFAM" id="SSF110857">
    <property type="entry name" value="Gamma-glutamyl cyclotransferase-like"/>
    <property type="match status" value="1"/>
</dbReference>
<protein>
    <submittedName>
        <fullName evidence="2">Gamma-glutamylcyclotransferase</fullName>
    </submittedName>
</protein>
<dbReference type="InterPro" id="IPR013024">
    <property type="entry name" value="GGCT-like"/>
</dbReference>
<proteinExistence type="predicted"/>
<comment type="caution">
    <text evidence="2">The sequence shown here is derived from an EMBL/GenBank/DDBJ whole genome shotgun (WGS) entry which is preliminary data.</text>
</comment>
<dbReference type="Gene3D" id="3.10.490.10">
    <property type="entry name" value="Gamma-glutamyl cyclotransferase-like"/>
    <property type="match status" value="1"/>
</dbReference>